<dbReference type="PANTHER" id="PTHR23074:SF83">
    <property type="entry name" value="VACUOLAR PROTEIN SORTING-ASSOCIATED PROTEIN 4A"/>
    <property type="match status" value="1"/>
</dbReference>
<accession>A0A545U1N3</accession>
<dbReference type="PANTHER" id="PTHR23074">
    <property type="entry name" value="AAA DOMAIN-CONTAINING"/>
    <property type="match status" value="1"/>
</dbReference>
<dbReference type="EMBL" id="VHSH01000001">
    <property type="protein sequence ID" value="TQV83375.1"/>
    <property type="molecule type" value="Genomic_DNA"/>
</dbReference>
<dbReference type="SUPFAM" id="SSF52540">
    <property type="entry name" value="P-loop containing nucleoside triphosphate hydrolases"/>
    <property type="match status" value="2"/>
</dbReference>
<dbReference type="Pfam" id="PF00004">
    <property type="entry name" value="AAA"/>
    <property type="match status" value="2"/>
</dbReference>
<evidence type="ECO:0000313" key="2">
    <source>
        <dbReference type="EMBL" id="TQV83375.1"/>
    </source>
</evidence>
<dbReference type="InterPro" id="IPR003959">
    <property type="entry name" value="ATPase_AAA_core"/>
</dbReference>
<sequence length="703" mass="76660">METAKSRGLIARYIAGLMTGIEPKSAPGKVLSGWLRGQSRLVGLDFDKVTTVVTASGKIRKARAGDKPLSAKAWGQLRAALENADITDAVSTRIPMANLQHFADAMSLQPLESKVFAFVFHCSCEDAFDALCDQLVATRMIDSVGVIGAAIGESQTEIWQSLTAGPLASLGLITSYGHGAGQFSYSLPYRLRRALLPPNEGIQAIERALMGTPLSTDLDWADFEHLAPQRDFMARLLSGAAATKQRGVNILLYGPPGTGKTELCKMLTAKAGLSLFGIGESDEDGDEPDRYDRLADLRLAERLAMRRGQAALLFDEMEDILQNDVRMSYGGGRLRRAGSKVFMNRTLEGNRVPVFWTANSLQEFDPAFLRRMSFIAEIKLPPLATRRQLWRKALEAHGVSLAPEEVTSLSRRHRVGPGVINTATRSVAVADGACADIDFVVEAMTKLIDGEGRRKRDSEGSVRFEVELANADIDLSKLQASLSREEAPRDFSICCHGPPGTGKSAFVRQLAAEMGVDVLEKRGSDLLSKWVGGTEELIAEAFAEAREDERFLIIDEADSLLWGRGAAERSWEVSMVNELLLAMETHDQPFACTTNQMAQIDAAALRRFTFKVKFGFMSNAQVRSAFLRFFGFEAPAMIGRISSLTPGDFAVVAKKLKFLTAKADEDADASAAASRAEEILRLLEQEVAVKPAADRKIGFTLTA</sequence>
<dbReference type="Proteomes" id="UP000315252">
    <property type="component" value="Unassembled WGS sequence"/>
</dbReference>
<dbReference type="InterPro" id="IPR050304">
    <property type="entry name" value="MT-severing_AAA_ATPase"/>
</dbReference>
<protein>
    <submittedName>
        <fullName evidence="2">AAA family ATPase</fullName>
    </submittedName>
</protein>
<comment type="caution">
    <text evidence="2">The sequence shown here is derived from an EMBL/GenBank/DDBJ whole genome shotgun (WGS) entry which is preliminary data.</text>
</comment>
<organism evidence="2 3">
    <name type="scientific">Denitrobaculum tricleocarpae</name>
    <dbReference type="NCBI Taxonomy" id="2591009"/>
    <lineage>
        <taxon>Bacteria</taxon>
        <taxon>Pseudomonadati</taxon>
        <taxon>Pseudomonadota</taxon>
        <taxon>Alphaproteobacteria</taxon>
        <taxon>Rhodospirillales</taxon>
        <taxon>Rhodospirillaceae</taxon>
        <taxon>Denitrobaculum</taxon>
    </lineage>
</organism>
<dbReference type="GO" id="GO:0016887">
    <property type="term" value="F:ATP hydrolysis activity"/>
    <property type="evidence" value="ECO:0007669"/>
    <property type="project" value="InterPro"/>
</dbReference>
<feature type="domain" description="AAA+ ATPase" evidence="1">
    <location>
        <begin position="489"/>
        <end position="618"/>
    </location>
</feature>
<reference evidence="2 3" key="1">
    <citation type="submission" date="2019-06" db="EMBL/GenBank/DDBJ databases">
        <title>Whole genome sequence for Rhodospirillaceae sp. R148.</title>
        <authorList>
            <person name="Wang G."/>
        </authorList>
    </citation>
    <scope>NUCLEOTIDE SEQUENCE [LARGE SCALE GENOMIC DNA]</scope>
    <source>
        <strain evidence="2 3">R148</strain>
    </source>
</reference>
<dbReference type="InterPro" id="IPR027417">
    <property type="entry name" value="P-loop_NTPase"/>
</dbReference>
<proteinExistence type="predicted"/>
<evidence type="ECO:0000259" key="1">
    <source>
        <dbReference type="SMART" id="SM00382"/>
    </source>
</evidence>
<name>A0A545U1N3_9PROT</name>
<gene>
    <name evidence="2" type="ORF">FKG95_01890</name>
</gene>
<dbReference type="GO" id="GO:0005524">
    <property type="term" value="F:ATP binding"/>
    <property type="evidence" value="ECO:0007669"/>
    <property type="project" value="InterPro"/>
</dbReference>
<feature type="domain" description="AAA+ ATPase" evidence="1">
    <location>
        <begin position="246"/>
        <end position="382"/>
    </location>
</feature>
<evidence type="ECO:0000313" key="3">
    <source>
        <dbReference type="Proteomes" id="UP000315252"/>
    </source>
</evidence>
<dbReference type="InterPro" id="IPR003593">
    <property type="entry name" value="AAA+_ATPase"/>
</dbReference>
<keyword evidence="3" id="KW-1185">Reference proteome</keyword>
<dbReference type="SMART" id="SM00382">
    <property type="entry name" value="AAA"/>
    <property type="match status" value="2"/>
</dbReference>
<dbReference type="Gene3D" id="3.40.50.300">
    <property type="entry name" value="P-loop containing nucleotide triphosphate hydrolases"/>
    <property type="match status" value="2"/>
</dbReference>
<dbReference type="AlphaFoldDB" id="A0A545U1N3"/>
<dbReference type="OrthoDB" id="5297432at2"/>
<dbReference type="RefSeq" id="WP_142894608.1">
    <property type="nucleotide sequence ID" value="NZ_ML660052.1"/>
</dbReference>
<dbReference type="CDD" id="cd19481">
    <property type="entry name" value="RecA-like_protease"/>
    <property type="match status" value="1"/>
</dbReference>